<keyword evidence="1" id="KW-0378">Hydrolase</keyword>
<comment type="caution">
    <text evidence="2">The sequence shown here is derived from an EMBL/GenBank/DDBJ whole genome shotgun (WGS) entry which is preliminary data.</text>
</comment>
<dbReference type="EMBL" id="BAABJI010000001">
    <property type="protein sequence ID" value="GAA4905196.1"/>
    <property type="molecule type" value="Genomic_DNA"/>
</dbReference>
<evidence type="ECO:0000313" key="3">
    <source>
        <dbReference type="Proteomes" id="UP001501436"/>
    </source>
</evidence>
<name>A0ABP9FJA9_9SPHI</name>
<keyword evidence="3" id="KW-1185">Reference proteome</keyword>
<dbReference type="PANTHER" id="PTHR31377:SF0">
    <property type="entry name" value="AGMATINE DEIMINASE-RELATED"/>
    <property type="match status" value="1"/>
</dbReference>
<dbReference type="PANTHER" id="PTHR31377">
    <property type="entry name" value="AGMATINE DEIMINASE-RELATED"/>
    <property type="match status" value="1"/>
</dbReference>
<protein>
    <submittedName>
        <fullName evidence="2">Agmatine deiminase family protein</fullName>
    </submittedName>
</protein>
<evidence type="ECO:0000313" key="2">
    <source>
        <dbReference type="EMBL" id="GAA4905196.1"/>
    </source>
</evidence>
<organism evidence="2 3">
    <name type="scientific">Mucilaginibacter defluvii</name>
    <dbReference type="NCBI Taxonomy" id="1196019"/>
    <lineage>
        <taxon>Bacteria</taxon>
        <taxon>Pseudomonadati</taxon>
        <taxon>Bacteroidota</taxon>
        <taxon>Sphingobacteriia</taxon>
        <taxon>Sphingobacteriales</taxon>
        <taxon>Sphingobacteriaceae</taxon>
        <taxon>Mucilaginibacter</taxon>
    </lineage>
</organism>
<dbReference type="InterPro" id="IPR007466">
    <property type="entry name" value="Peptidyl-Arg-deiminase_porph"/>
</dbReference>
<gene>
    <name evidence="2" type="ORF">GCM10023313_04780</name>
</gene>
<dbReference type="Pfam" id="PF04371">
    <property type="entry name" value="PAD_porph"/>
    <property type="match status" value="1"/>
</dbReference>
<evidence type="ECO:0000256" key="1">
    <source>
        <dbReference type="ARBA" id="ARBA00022801"/>
    </source>
</evidence>
<sequence length="357" mass="40596">MAMNHEPSTMNLPNLKASGFHFPAEWAPHVATWLSWPHKEASWPGKIQMIYHRYCEFIKEIAVGEMVRINVVNKEMEAFAQQQLTLVGADLSKIEFFEFPTNDAWCRDHGPAFLINPETKQKVVVDWGYNAWGDKYPPYDLDDMIPTRIAEYYNLPVYHPGIVMEGGSVDFNGKGTVLTTTACLLNKNRNPHLNQQQIEGYLQNYYGVEQVLWLGDGIIGDDTDGHIDDITRFVNEDTVVTVIEENKNDENYHILQENLQALKTMRLINGKQLNIVELPMPDPVIYDDQRLPASYANFYIGNAAVVVPTYRCANDDKALDILAQCFPDRKVVGVDSTDIIWGLGSFHCLSQQEPEVI</sequence>
<proteinExistence type="predicted"/>
<dbReference type="Proteomes" id="UP001501436">
    <property type="component" value="Unassembled WGS sequence"/>
</dbReference>
<reference evidence="3" key="1">
    <citation type="journal article" date="2019" name="Int. J. Syst. Evol. Microbiol.">
        <title>The Global Catalogue of Microorganisms (GCM) 10K type strain sequencing project: providing services to taxonomists for standard genome sequencing and annotation.</title>
        <authorList>
            <consortium name="The Broad Institute Genomics Platform"/>
            <consortium name="The Broad Institute Genome Sequencing Center for Infectious Disease"/>
            <person name="Wu L."/>
            <person name="Ma J."/>
        </authorList>
    </citation>
    <scope>NUCLEOTIDE SEQUENCE [LARGE SCALE GENOMIC DNA]</scope>
    <source>
        <strain evidence="3">JCM 18283</strain>
    </source>
</reference>
<accession>A0ABP9FJA9</accession>
<dbReference type="SUPFAM" id="SSF55909">
    <property type="entry name" value="Pentein"/>
    <property type="match status" value="1"/>
</dbReference>
<dbReference type="Gene3D" id="3.75.10.10">
    <property type="entry name" value="L-arginine/glycine Amidinotransferase, Chain A"/>
    <property type="match status" value="1"/>
</dbReference>